<dbReference type="CDD" id="cd04276">
    <property type="entry name" value="ZnMc_MMP_like_2"/>
    <property type="match status" value="1"/>
</dbReference>
<sequence length="902" mass="101140">MKTLDKTLKGLMTSVALLSITAVAMPSVAFDDGDKPGEEKPKKDKPKKEDNKKKDDKKSDKKADGKDAKKDGKDAKKKKKKKKKTISEVTKDFTVKDGFFKLYEDPKTGKLKMEISKDHLGKEFIYNSVISNGVVEGGHFTGQYRANAVMKFVKVRDTIELHTVNTSFHFDKDQAIARAEKANRSDALSKILKIEAKSKDKKAFLVDATAIFKGEGLDPIKRLGGPRPRPGQFTLGKMNPKKSKINFAKSFKDNTAVKVDYVYSTPRPTGPASAAVVDSRNVNVSVHHAFVRMPEDNGFIPRMDDPRIGYFLDSVTSLTDRSATPWRDMVNRWHLEKKDPTQAVSEVKEPITWWIENTTPVEYRDVIKKATLAWNEAFESAGLKNAIAVKVQPDDADWTAEDINYNVLRWTSSPQPPFGGYGPSFTNPRTGQILGADIMLEYSFITNRVNQSKIFENAFIKEDHVDEEANAFMAKLNDHAKHCNASYTLQMNNLVGQALAAAQGRSPEESKKIVEESLYYLILHEVGHTLGLNHNMKATQARSFAEKDDISKQGDGLVGSVMDYPAINFAPKGKDQAHYYTVKPGPYDHWAIQFGYSPDMEDPAKRKALLSRSTEPKLAFGNDADDMRAPGKAIDPRVNIYDMTDDAVAFASERLASDKAAMETLKDKVLGDADNYQFLRNSYAILTGDMLWQGRVVSRYVGGVYVDRSEPGQEGAVAPYRPVPLAKQKEAMKVLREQIFAPDAFEASAELISHLAIKRRGFNHFAITEDPKLLMRTYNIHRDVMSQLLHPRTITRLSDTQMYGNEYSAAEMMDDLSAAVFEDDIRNTVNGVRQNLQLGYVNSLIGMLSNPAYDFIGRSSALYQLKSIRKDMDRARTRDISTRAHRDHIKLIIDKALEVNNG</sequence>
<keyword evidence="5" id="KW-0378">Hydrolase</keyword>
<dbReference type="InterPro" id="IPR024079">
    <property type="entry name" value="MetalloPept_cat_dom_sf"/>
</dbReference>
<dbReference type="KEGG" id="tmk:QGN29_12920"/>
<dbReference type="Pfam" id="PF17148">
    <property type="entry name" value="DUF5117"/>
    <property type="match status" value="1"/>
</dbReference>
<dbReference type="InterPro" id="IPR034032">
    <property type="entry name" value="Zn_MMP-like_bac"/>
</dbReference>
<dbReference type="PANTHER" id="PTHR38478:SF1">
    <property type="entry name" value="ZINC DEPENDENT METALLOPROTEASE DOMAIN LIPOPROTEIN"/>
    <property type="match status" value="1"/>
</dbReference>
<keyword evidence="6" id="KW-1185">Reference proteome</keyword>
<feature type="signal peptide" evidence="2">
    <location>
        <begin position="1"/>
        <end position="24"/>
    </location>
</feature>
<gene>
    <name evidence="5" type="ORF">QGN29_12920</name>
</gene>
<evidence type="ECO:0000256" key="1">
    <source>
        <dbReference type="SAM" id="MobiDB-lite"/>
    </source>
</evidence>
<dbReference type="Gene3D" id="3.40.390.10">
    <property type="entry name" value="Collagenase (Catalytic Domain)"/>
    <property type="match status" value="1"/>
</dbReference>
<reference evidence="5" key="1">
    <citation type="submission" date="2023-04" db="EMBL/GenBank/DDBJ databases">
        <title>Complete genome sequence of Temperatibacter marinus.</title>
        <authorList>
            <person name="Rong J.-C."/>
            <person name="Yi M.-L."/>
            <person name="Zhao Q."/>
        </authorList>
    </citation>
    <scope>NUCLEOTIDE SEQUENCE</scope>
    <source>
        <strain evidence="5">NBRC 110045</strain>
    </source>
</reference>
<evidence type="ECO:0000256" key="2">
    <source>
        <dbReference type="SAM" id="SignalP"/>
    </source>
</evidence>
<feature type="domain" description="EcxA zinc-binding" evidence="3">
    <location>
        <begin position="508"/>
        <end position="824"/>
    </location>
</feature>
<dbReference type="GO" id="GO:0008237">
    <property type="term" value="F:metallopeptidase activity"/>
    <property type="evidence" value="ECO:0007669"/>
    <property type="project" value="UniProtKB-KW"/>
</dbReference>
<dbReference type="EMBL" id="CP123872">
    <property type="protein sequence ID" value="WND02448.1"/>
    <property type="molecule type" value="Genomic_DNA"/>
</dbReference>
<evidence type="ECO:0000313" key="6">
    <source>
        <dbReference type="Proteomes" id="UP001268683"/>
    </source>
</evidence>
<protein>
    <submittedName>
        <fullName evidence="5">Zinc-dependent metalloprotease</fullName>
    </submittedName>
</protein>
<dbReference type="Pfam" id="PF16313">
    <property type="entry name" value="DUF4953"/>
    <property type="match status" value="1"/>
</dbReference>
<feature type="chain" id="PRO_5041424902" evidence="2">
    <location>
        <begin position="25"/>
        <end position="902"/>
    </location>
</feature>
<dbReference type="PANTHER" id="PTHR38478">
    <property type="entry name" value="PEPTIDASE M1A AND M12B"/>
    <property type="match status" value="1"/>
</dbReference>
<organism evidence="5 6">
    <name type="scientific">Temperatibacter marinus</name>
    <dbReference type="NCBI Taxonomy" id="1456591"/>
    <lineage>
        <taxon>Bacteria</taxon>
        <taxon>Pseudomonadati</taxon>
        <taxon>Pseudomonadota</taxon>
        <taxon>Alphaproteobacteria</taxon>
        <taxon>Kordiimonadales</taxon>
        <taxon>Temperatibacteraceae</taxon>
        <taxon>Temperatibacter</taxon>
    </lineage>
</organism>
<dbReference type="SUPFAM" id="SSF55486">
    <property type="entry name" value="Metalloproteases ('zincins'), catalytic domain"/>
    <property type="match status" value="1"/>
</dbReference>
<feature type="compositionally biased region" description="Basic and acidic residues" evidence="1">
    <location>
        <begin position="32"/>
        <end position="74"/>
    </location>
</feature>
<evidence type="ECO:0000259" key="4">
    <source>
        <dbReference type="Pfam" id="PF17148"/>
    </source>
</evidence>
<dbReference type="AlphaFoldDB" id="A0AA52EG11"/>
<proteinExistence type="predicted"/>
<feature type="domain" description="DUF5117" evidence="4">
    <location>
        <begin position="143"/>
        <end position="338"/>
    </location>
</feature>
<dbReference type="InterPro" id="IPR033413">
    <property type="entry name" value="DUF5117"/>
</dbReference>
<evidence type="ECO:0000313" key="5">
    <source>
        <dbReference type="EMBL" id="WND02448.1"/>
    </source>
</evidence>
<dbReference type="Proteomes" id="UP001268683">
    <property type="component" value="Chromosome"/>
</dbReference>
<feature type="region of interest" description="Disordered" evidence="1">
    <location>
        <begin position="28"/>
        <end position="81"/>
    </location>
</feature>
<name>A0AA52EG11_9PROT</name>
<dbReference type="RefSeq" id="WP_310798283.1">
    <property type="nucleotide sequence ID" value="NZ_CP123872.1"/>
</dbReference>
<accession>A0AA52EG11</accession>
<dbReference type="InterPro" id="IPR032534">
    <property type="entry name" value="EcxA_zinc-bd"/>
</dbReference>
<keyword evidence="2" id="KW-0732">Signal</keyword>
<evidence type="ECO:0000259" key="3">
    <source>
        <dbReference type="Pfam" id="PF16313"/>
    </source>
</evidence>
<keyword evidence="5" id="KW-0482">Metalloprotease</keyword>
<keyword evidence="5" id="KW-0645">Protease</keyword>